<dbReference type="AlphaFoldDB" id="A0A388L235"/>
<name>A0A388L235_CHABU</name>
<feature type="compositionally biased region" description="Basic and acidic residues" evidence="1">
    <location>
        <begin position="437"/>
        <end position="446"/>
    </location>
</feature>
<comment type="caution">
    <text evidence="3">The sequence shown here is derived from an EMBL/GenBank/DDBJ whole genome shotgun (WGS) entry which is preliminary data.</text>
</comment>
<feature type="compositionally biased region" description="Polar residues" evidence="1">
    <location>
        <begin position="419"/>
        <end position="435"/>
    </location>
</feature>
<dbReference type="Proteomes" id="UP000265515">
    <property type="component" value="Unassembled WGS sequence"/>
</dbReference>
<evidence type="ECO:0000313" key="4">
    <source>
        <dbReference type="Proteomes" id="UP000265515"/>
    </source>
</evidence>
<feature type="compositionally biased region" description="Polar residues" evidence="1">
    <location>
        <begin position="279"/>
        <end position="293"/>
    </location>
</feature>
<feature type="domain" description="Myb-like" evidence="2">
    <location>
        <begin position="305"/>
        <end position="376"/>
    </location>
</feature>
<evidence type="ECO:0000256" key="1">
    <source>
        <dbReference type="SAM" id="MobiDB-lite"/>
    </source>
</evidence>
<keyword evidence="4" id="KW-1185">Reference proteome</keyword>
<dbReference type="Gramene" id="GBG76367">
    <property type="protein sequence ID" value="GBG76367"/>
    <property type="gene ID" value="CBR_g22114"/>
</dbReference>
<dbReference type="OrthoDB" id="691673at2759"/>
<dbReference type="EMBL" id="BFEA01000243">
    <property type="protein sequence ID" value="GBG76367.1"/>
    <property type="molecule type" value="Genomic_DNA"/>
</dbReference>
<dbReference type="Pfam" id="PF13837">
    <property type="entry name" value="Myb_DNA-bind_4"/>
    <property type="match status" value="1"/>
</dbReference>
<feature type="region of interest" description="Disordered" evidence="1">
    <location>
        <begin position="232"/>
        <end position="316"/>
    </location>
</feature>
<feature type="region of interest" description="Disordered" evidence="1">
    <location>
        <begin position="178"/>
        <end position="212"/>
    </location>
</feature>
<dbReference type="InterPro" id="IPR001005">
    <property type="entry name" value="SANT/Myb"/>
</dbReference>
<evidence type="ECO:0000259" key="2">
    <source>
        <dbReference type="PROSITE" id="PS50090"/>
    </source>
</evidence>
<gene>
    <name evidence="3" type="ORF">CBR_g22114</name>
</gene>
<sequence length="594" mass="64128">MCSSHNIGVVANLVHEHGKMHPRCLRKPTGPSPLPIATLLPTALRSENGRREELQVYARGLADGRASANCGQAGVCKGGPSAVVWKCATVSGFSSPVRGFAKVSFRVEQQDEDSLRERLRLRAMAMDHGQSSDFRSFPVQGQCAFSPRINLPAAVSPLCSANCVSSGTQNLNAVCSTPPAGLPTPGGRMSHTPQSGVSDGDGGRQAGDRTPGSDYIINRLLREVEAAAGTVEVPAGTGQPGNINVSPVSDTHAAPQDIPAHGCGRQSVSPVPDRCGSRSRPSNAESAGRTSVDNRGKGHAPRPPAPDRNSERWGEDETTMLCTVRNEVKGVMGEESEVLGRARVKAGFWKLVESRMREKGYNRDHEQCKSKFSQIFDFYRKLKAHERWSGNPSYWDMNSTTRKRYNVDFVIRRSWYDSISSSEGDTDSIRLSNLRDSGPEQERMEDGDGDTAGGSEDAGGGARSGAFSPTLGKRKRAVSNAPENSMRAVCGAMRDHSSAITSSDRQCAKLRCDTTLDVARQQADLQRELLREDIASRERVAAIVGDRMNAGYAIVGDRMNAGYAVLAEAIRSLRSRNRSRDHSHGHAALSSDSK</sequence>
<protein>
    <recommendedName>
        <fullName evidence="2">Myb-like domain-containing protein</fullName>
    </recommendedName>
</protein>
<organism evidence="3 4">
    <name type="scientific">Chara braunii</name>
    <name type="common">Braun's stonewort</name>
    <dbReference type="NCBI Taxonomy" id="69332"/>
    <lineage>
        <taxon>Eukaryota</taxon>
        <taxon>Viridiplantae</taxon>
        <taxon>Streptophyta</taxon>
        <taxon>Charophyceae</taxon>
        <taxon>Charales</taxon>
        <taxon>Characeae</taxon>
        <taxon>Chara</taxon>
    </lineage>
</organism>
<dbReference type="PANTHER" id="PTHR33492">
    <property type="entry name" value="OSJNBA0043A12.37 PROTEIN-RELATED"/>
    <property type="match status" value="1"/>
</dbReference>
<evidence type="ECO:0000313" key="3">
    <source>
        <dbReference type="EMBL" id="GBG76367.1"/>
    </source>
</evidence>
<feature type="region of interest" description="Disordered" evidence="1">
    <location>
        <begin position="419"/>
        <end position="483"/>
    </location>
</feature>
<reference evidence="3 4" key="1">
    <citation type="journal article" date="2018" name="Cell">
        <title>The Chara Genome: Secondary Complexity and Implications for Plant Terrestrialization.</title>
        <authorList>
            <person name="Nishiyama T."/>
            <person name="Sakayama H."/>
            <person name="Vries J.D."/>
            <person name="Buschmann H."/>
            <person name="Saint-Marcoux D."/>
            <person name="Ullrich K.K."/>
            <person name="Haas F.B."/>
            <person name="Vanderstraeten L."/>
            <person name="Becker D."/>
            <person name="Lang D."/>
            <person name="Vosolsobe S."/>
            <person name="Rombauts S."/>
            <person name="Wilhelmsson P.K.I."/>
            <person name="Janitza P."/>
            <person name="Kern R."/>
            <person name="Heyl A."/>
            <person name="Rumpler F."/>
            <person name="Villalobos L.I.A.C."/>
            <person name="Clay J.M."/>
            <person name="Skokan R."/>
            <person name="Toyoda A."/>
            <person name="Suzuki Y."/>
            <person name="Kagoshima H."/>
            <person name="Schijlen E."/>
            <person name="Tajeshwar N."/>
            <person name="Catarino B."/>
            <person name="Hetherington A.J."/>
            <person name="Saltykova A."/>
            <person name="Bonnot C."/>
            <person name="Breuninger H."/>
            <person name="Symeonidi A."/>
            <person name="Radhakrishnan G.V."/>
            <person name="Van Nieuwerburgh F."/>
            <person name="Deforce D."/>
            <person name="Chang C."/>
            <person name="Karol K.G."/>
            <person name="Hedrich R."/>
            <person name="Ulvskov P."/>
            <person name="Glockner G."/>
            <person name="Delwiche C.F."/>
            <person name="Petrasek J."/>
            <person name="Van de Peer Y."/>
            <person name="Friml J."/>
            <person name="Beilby M."/>
            <person name="Dolan L."/>
            <person name="Kohara Y."/>
            <person name="Sugano S."/>
            <person name="Fujiyama A."/>
            <person name="Delaux P.-M."/>
            <person name="Quint M."/>
            <person name="TheiBen G."/>
            <person name="Hagemann M."/>
            <person name="Harholt J."/>
            <person name="Dunand C."/>
            <person name="Zachgo S."/>
            <person name="Langdale J."/>
            <person name="Maumus F."/>
            <person name="Straeten D.V.D."/>
            <person name="Gould S.B."/>
            <person name="Rensing S.A."/>
        </authorList>
    </citation>
    <scope>NUCLEOTIDE SEQUENCE [LARGE SCALE GENOMIC DNA]</scope>
    <source>
        <strain evidence="3 4">S276</strain>
    </source>
</reference>
<dbReference type="PANTHER" id="PTHR33492:SF4">
    <property type="entry name" value="OS02G0174300 PROTEIN"/>
    <property type="match status" value="1"/>
</dbReference>
<feature type="compositionally biased region" description="Gly residues" evidence="1">
    <location>
        <begin position="450"/>
        <end position="463"/>
    </location>
</feature>
<feature type="region of interest" description="Disordered" evidence="1">
    <location>
        <begin position="574"/>
        <end position="594"/>
    </location>
</feature>
<dbReference type="Gene3D" id="1.10.10.60">
    <property type="entry name" value="Homeodomain-like"/>
    <property type="match status" value="1"/>
</dbReference>
<proteinExistence type="predicted"/>
<feature type="compositionally biased region" description="Polar residues" evidence="1">
    <location>
        <begin position="240"/>
        <end position="249"/>
    </location>
</feature>
<accession>A0A388L235</accession>
<dbReference type="InterPro" id="IPR044822">
    <property type="entry name" value="Myb_DNA-bind_4"/>
</dbReference>
<dbReference type="PROSITE" id="PS50090">
    <property type="entry name" value="MYB_LIKE"/>
    <property type="match status" value="1"/>
</dbReference>